<gene>
    <name evidence="4" type="ORF">CHLNCDRAFT_133200</name>
</gene>
<evidence type="ECO:0000313" key="4">
    <source>
        <dbReference type="EMBL" id="EFN59681.1"/>
    </source>
</evidence>
<feature type="compositionally biased region" description="Basic and acidic residues" evidence="2">
    <location>
        <begin position="197"/>
        <end position="207"/>
    </location>
</feature>
<dbReference type="InterPro" id="IPR001356">
    <property type="entry name" value="HD"/>
</dbReference>
<keyword evidence="1" id="KW-0238">DNA-binding</keyword>
<evidence type="ECO:0000313" key="5">
    <source>
        <dbReference type="Proteomes" id="UP000008141"/>
    </source>
</evidence>
<dbReference type="Gene3D" id="1.10.10.60">
    <property type="entry name" value="Homeodomain-like"/>
    <property type="match status" value="1"/>
</dbReference>
<evidence type="ECO:0000256" key="2">
    <source>
        <dbReference type="SAM" id="MobiDB-lite"/>
    </source>
</evidence>
<dbReference type="GO" id="GO:0003677">
    <property type="term" value="F:DNA binding"/>
    <property type="evidence" value="ECO:0007669"/>
    <property type="project" value="UniProtKB-UniRule"/>
</dbReference>
<reference evidence="4 5" key="1">
    <citation type="journal article" date="2010" name="Plant Cell">
        <title>The Chlorella variabilis NC64A genome reveals adaptation to photosymbiosis, coevolution with viruses, and cryptic sex.</title>
        <authorList>
            <person name="Blanc G."/>
            <person name="Duncan G."/>
            <person name="Agarkova I."/>
            <person name="Borodovsky M."/>
            <person name="Gurnon J."/>
            <person name="Kuo A."/>
            <person name="Lindquist E."/>
            <person name="Lucas S."/>
            <person name="Pangilinan J."/>
            <person name="Polle J."/>
            <person name="Salamov A."/>
            <person name="Terry A."/>
            <person name="Yamada T."/>
            <person name="Dunigan D.D."/>
            <person name="Grigoriev I.V."/>
            <person name="Claverie J.M."/>
            <person name="Van Etten J.L."/>
        </authorList>
    </citation>
    <scope>NUCLEOTIDE SEQUENCE [LARGE SCALE GENOMIC DNA]</scope>
    <source>
        <strain evidence="4 5">NC64A</strain>
    </source>
</reference>
<dbReference type="InterPro" id="IPR009057">
    <property type="entry name" value="Homeodomain-like_sf"/>
</dbReference>
<feature type="domain" description="Homeobox" evidence="3">
    <location>
        <begin position="128"/>
        <end position="188"/>
    </location>
</feature>
<feature type="compositionally biased region" description="Low complexity" evidence="2">
    <location>
        <begin position="88"/>
        <end position="114"/>
    </location>
</feature>
<dbReference type="InParanoid" id="E1Z2K9"/>
<accession>E1Z2K9</accession>
<evidence type="ECO:0000256" key="1">
    <source>
        <dbReference type="PROSITE-ProRule" id="PRU00108"/>
    </source>
</evidence>
<organism evidence="5">
    <name type="scientific">Chlorella variabilis</name>
    <name type="common">Green alga</name>
    <dbReference type="NCBI Taxonomy" id="554065"/>
    <lineage>
        <taxon>Eukaryota</taxon>
        <taxon>Viridiplantae</taxon>
        <taxon>Chlorophyta</taxon>
        <taxon>core chlorophytes</taxon>
        <taxon>Trebouxiophyceae</taxon>
        <taxon>Chlorellales</taxon>
        <taxon>Chlorellaceae</taxon>
        <taxon>Chlorella clade</taxon>
        <taxon>Chlorella</taxon>
    </lineage>
</organism>
<dbReference type="GeneID" id="17359113"/>
<dbReference type="OrthoDB" id="514822at2759"/>
<dbReference type="RefSeq" id="XP_005851783.1">
    <property type="nucleotide sequence ID" value="XM_005851721.1"/>
</dbReference>
<keyword evidence="5" id="KW-1185">Reference proteome</keyword>
<feature type="region of interest" description="Disordered" evidence="2">
    <location>
        <begin position="88"/>
        <end position="126"/>
    </location>
</feature>
<keyword evidence="1" id="KW-0539">Nucleus</keyword>
<dbReference type="GO" id="GO:0005634">
    <property type="term" value="C:nucleus"/>
    <property type="evidence" value="ECO:0007669"/>
    <property type="project" value="UniProtKB-SubCell"/>
</dbReference>
<feature type="compositionally biased region" description="Gly residues" evidence="2">
    <location>
        <begin position="115"/>
        <end position="124"/>
    </location>
</feature>
<evidence type="ECO:0000259" key="3">
    <source>
        <dbReference type="PROSITE" id="PS50071"/>
    </source>
</evidence>
<sequence length="216" mass="23918">MWPLRCARRKVVVRAAGDELEAWQVTKLQQALTAGRRQVKVEKLCKELGLPRQTVLQWLKGAPPPDRAQQSLLEAQVAAEQAAAERQAILQQPQAQRAAAPGARSAAKRPAAAPGPGGSYGPGGTPAWKHYHKKKALGRQAEATLEMIFTRTQWPSDEAVSSLWDLHRLPREKALDWFKQRRRQEQQQLRGGVGKRAAKEAGAEESTRWAAESDAE</sequence>
<name>E1Z2K9_CHLVA</name>
<dbReference type="PROSITE" id="PS50071">
    <property type="entry name" value="HOMEOBOX_2"/>
    <property type="match status" value="1"/>
</dbReference>
<proteinExistence type="predicted"/>
<dbReference type="Proteomes" id="UP000008141">
    <property type="component" value="Unassembled WGS sequence"/>
</dbReference>
<keyword evidence="1" id="KW-0371">Homeobox</keyword>
<dbReference type="KEGG" id="cvr:CHLNCDRAFT_133200"/>
<dbReference type="SUPFAM" id="SSF46689">
    <property type="entry name" value="Homeodomain-like"/>
    <property type="match status" value="1"/>
</dbReference>
<feature type="DNA-binding region" description="Homeobox" evidence="1">
    <location>
        <begin position="130"/>
        <end position="189"/>
    </location>
</feature>
<dbReference type="EMBL" id="GL433835">
    <property type="protein sequence ID" value="EFN59681.1"/>
    <property type="molecule type" value="Genomic_DNA"/>
</dbReference>
<comment type="subcellular location">
    <subcellularLocation>
        <location evidence="1">Nucleus</location>
    </subcellularLocation>
</comment>
<dbReference type="eggNOG" id="ENOG502R2EZ">
    <property type="taxonomic scope" value="Eukaryota"/>
</dbReference>
<protein>
    <recommendedName>
        <fullName evidence="3">Homeobox domain-containing protein</fullName>
    </recommendedName>
</protein>
<dbReference type="AlphaFoldDB" id="E1Z2K9"/>
<dbReference type="STRING" id="554065.E1Z2K9"/>
<feature type="region of interest" description="Disordered" evidence="2">
    <location>
        <begin position="181"/>
        <end position="216"/>
    </location>
</feature>